<feature type="region of interest" description="Disordered" evidence="1">
    <location>
        <begin position="49"/>
        <end position="82"/>
    </location>
</feature>
<dbReference type="Pfam" id="PF11316">
    <property type="entry name" value="Rhamno_transf"/>
    <property type="match status" value="1"/>
</dbReference>
<comment type="caution">
    <text evidence="2">The sequence shown here is derived from an EMBL/GenBank/DDBJ whole genome shotgun (WGS) entry which is preliminary data.</text>
</comment>
<keyword evidence="3" id="KW-1185">Reference proteome</keyword>
<dbReference type="InterPro" id="IPR021466">
    <property type="entry name" value="Put_rhamnosyl_transferase"/>
</dbReference>
<reference evidence="2" key="1">
    <citation type="submission" date="2020-06" db="EMBL/GenBank/DDBJ databases">
        <authorList>
            <consortium name="Plant Systems Biology data submission"/>
        </authorList>
    </citation>
    <scope>NUCLEOTIDE SEQUENCE</scope>
    <source>
        <strain evidence="2">D6</strain>
    </source>
</reference>
<feature type="region of interest" description="Disordered" evidence="1">
    <location>
        <begin position="1"/>
        <end position="26"/>
    </location>
</feature>
<protein>
    <submittedName>
        <fullName evidence="2">Uncharacterized protein</fullName>
    </submittedName>
</protein>
<dbReference type="AlphaFoldDB" id="A0A9N8EE46"/>
<name>A0A9N8EE46_9STRA</name>
<gene>
    <name evidence="2" type="ORF">SEMRO_808_G205380.1</name>
</gene>
<evidence type="ECO:0000313" key="2">
    <source>
        <dbReference type="EMBL" id="CAB9516799.1"/>
    </source>
</evidence>
<dbReference type="EMBL" id="CAICTM010000807">
    <property type="protein sequence ID" value="CAB9516799.1"/>
    <property type="molecule type" value="Genomic_DNA"/>
</dbReference>
<feature type="compositionally biased region" description="Low complexity" evidence="1">
    <location>
        <begin position="1"/>
        <end position="23"/>
    </location>
</feature>
<sequence length="533" mass="59444">MVQQQQQWKTSSSVSTSGPTTTTKDGRKMTTLDKLWKFVVMALQFTANSSTGSSSDQTAGNHSAEARGRRKGVWSRTTTTTTSSKNPRWILLLCLAGTCKFFFDMTAITSSSTTTTSITTAQVESLPFATTTTIATAGVSSSNSNSDEPAYRSSQAMDIMQVVRTRFMQRQPNLVHLGQSRLELFKTFCLPTMLIQTLQDFAWLVYTDPDLDPSLLGELRALLQAHPNFYLILSNDNQLTLPDLVQKATQNPSMVLTGNLEYLTRSYQRHATSQASVVLYIETGLDADDGLQRDALSEIQKHAVAETFLWNSPTQRSDSYHWFILCVGNHYEWKNVDVFLGRTTDFRGLIAEHHNPERCVTPGLTMVNSLTAPHGGGDRLPIFEHAPFSYNEIVVNHWRLNEKYPNCRNHGATQFEPCWKQINEHAQQQAAAIRARTITSTGMKDVLTATAEEQVKSNGLWHTLKEEFGIRVGAVKMASRQIFANRVETVTELMKGRCQKGHSCLDKTEASLQELLQQLKQAGDGSISKTVST</sequence>
<feature type="compositionally biased region" description="Polar residues" evidence="1">
    <location>
        <begin position="49"/>
        <end position="61"/>
    </location>
</feature>
<organism evidence="2 3">
    <name type="scientific">Seminavis robusta</name>
    <dbReference type="NCBI Taxonomy" id="568900"/>
    <lineage>
        <taxon>Eukaryota</taxon>
        <taxon>Sar</taxon>
        <taxon>Stramenopiles</taxon>
        <taxon>Ochrophyta</taxon>
        <taxon>Bacillariophyta</taxon>
        <taxon>Bacillariophyceae</taxon>
        <taxon>Bacillariophycidae</taxon>
        <taxon>Naviculales</taxon>
        <taxon>Naviculaceae</taxon>
        <taxon>Seminavis</taxon>
    </lineage>
</organism>
<dbReference type="Proteomes" id="UP001153069">
    <property type="component" value="Unassembled WGS sequence"/>
</dbReference>
<accession>A0A9N8EE46</accession>
<dbReference type="OrthoDB" id="44269at2759"/>
<evidence type="ECO:0000313" key="3">
    <source>
        <dbReference type="Proteomes" id="UP001153069"/>
    </source>
</evidence>
<evidence type="ECO:0000256" key="1">
    <source>
        <dbReference type="SAM" id="MobiDB-lite"/>
    </source>
</evidence>
<proteinExistence type="predicted"/>